<comment type="caution">
    <text evidence="1">The sequence shown here is derived from an EMBL/GenBank/DDBJ whole genome shotgun (WGS) entry which is preliminary data.</text>
</comment>
<dbReference type="Proteomes" id="UP000651057">
    <property type="component" value="Unassembled WGS sequence"/>
</dbReference>
<keyword evidence="2" id="KW-1185">Reference proteome</keyword>
<name>A0A937A0A9_9FLAO</name>
<gene>
    <name evidence="1" type="ORF">JJQ60_19045</name>
</gene>
<protein>
    <submittedName>
        <fullName evidence="1">Uncharacterized protein</fullName>
    </submittedName>
</protein>
<proteinExistence type="predicted"/>
<sequence length="522" mass="60049">MRKCIVFGVAIILNVYCIGQEHKLNNLTVSTIDDKVQQQTTMSIGTIGDQYFSVHKKTVGSWAPKRTYTAVTYDQNLKKTNANVLVLKVGKNFTRYHVLKNIGEHLYLFSSYPTNKTHINTYYVREFDPKTLEPIGSEKPIAKIPYAEGGRRNSGAFWMDQSPDQSKIMVYYEMPWTRKGYLKFGIAVYDTTFNKLWEKEHEVPFVDKEYTLSTHAIDNDGNAYVAGRRTREDNKGYDFIRFTNNGTTVNTQYVEVPVGYVRNIDCNVAKNNQVVITGFASTGVREFSSGAYYHRFDTKTQEFVANKYTPFNAYRFLSPTTLVKASEFSKDDDTGVLSHISDYDKTILKEDGSAMIIAEEYYKYVRDNDVGDYTDNGEVTYGYDDVYIINISPEGEVLWARTIPKIQYTKNDYADYSSTLTEMVNDKLVLLFNDHIDNLNRDPKKKLKKFKGSKTKGAVAVMKYTIDEDGGIDKDTVTFDEDQKTFLNPWKSVNPNENELLFFTQKWGLLEKNKKYTLSRLK</sequence>
<dbReference type="AlphaFoldDB" id="A0A937A0A9"/>
<organism evidence="1 2">
    <name type="scientific">Aquimarina mytili</name>
    <dbReference type="NCBI Taxonomy" id="874423"/>
    <lineage>
        <taxon>Bacteria</taxon>
        <taxon>Pseudomonadati</taxon>
        <taxon>Bacteroidota</taxon>
        <taxon>Flavobacteriia</taxon>
        <taxon>Flavobacteriales</taxon>
        <taxon>Flavobacteriaceae</taxon>
        <taxon>Aquimarina</taxon>
    </lineage>
</organism>
<dbReference type="RefSeq" id="WP_201923936.1">
    <property type="nucleotide sequence ID" value="NZ_BAABAX010000030.1"/>
</dbReference>
<evidence type="ECO:0000313" key="1">
    <source>
        <dbReference type="EMBL" id="MBL0685641.1"/>
    </source>
</evidence>
<evidence type="ECO:0000313" key="2">
    <source>
        <dbReference type="Proteomes" id="UP000651057"/>
    </source>
</evidence>
<reference evidence="1" key="1">
    <citation type="submission" date="2021-01" db="EMBL/GenBank/DDBJ databases">
        <authorList>
            <person name="Zhong Y.L."/>
        </authorList>
    </citation>
    <scope>NUCLEOTIDE SEQUENCE</scope>
    <source>
        <strain evidence="1">KCTC 23302</strain>
    </source>
</reference>
<dbReference type="EMBL" id="JAERQJ010000010">
    <property type="protein sequence ID" value="MBL0685641.1"/>
    <property type="molecule type" value="Genomic_DNA"/>
</dbReference>
<accession>A0A937A0A9</accession>